<feature type="domain" description="GFO/IDH/MocA-like oxidoreductase" evidence="3">
    <location>
        <begin position="132"/>
        <end position="244"/>
    </location>
</feature>
<evidence type="ECO:0000313" key="4">
    <source>
        <dbReference type="EMBL" id="ROO23825.1"/>
    </source>
</evidence>
<dbReference type="SUPFAM" id="SSF51735">
    <property type="entry name" value="NAD(P)-binding Rossmann-fold domains"/>
    <property type="match status" value="1"/>
</dbReference>
<keyword evidence="5" id="KW-1185">Reference proteome</keyword>
<dbReference type="PANTHER" id="PTHR43818">
    <property type="entry name" value="BCDNA.GH03377"/>
    <property type="match status" value="1"/>
</dbReference>
<dbReference type="RefSeq" id="WP_123659462.1">
    <property type="nucleotide sequence ID" value="NZ_AYKG01000069.1"/>
</dbReference>
<dbReference type="GO" id="GO:0000166">
    <property type="term" value="F:nucleotide binding"/>
    <property type="evidence" value="ECO:0007669"/>
    <property type="project" value="InterPro"/>
</dbReference>
<dbReference type="InterPro" id="IPR000683">
    <property type="entry name" value="Gfo/Idh/MocA-like_OxRdtase_N"/>
</dbReference>
<dbReference type="Gene3D" id="3.30.360.10">
    <property type="entry name" value="Dihydrodipicolinate Reductase, domain 2"/>
    <property type="match status" value="1"/>
</dbReference>
<dbReference type="PANTHER" id="PTHR43818:SF11">
    <property type="entry name" value="BCDNA.GH03377"/>
    <property type="match status" value="1"/>
</dbReference>
<sequence length="336" mass="36978">MKKPRIGILGAGFIAGVHANILADDDRVELVGVADLVEDNAARLATRIGHAQTGSSLEDLFRMDVDTIYVTTPNTRHVDPVVAALEQGFNVFCEKPMATDLVGGDRVLAAARDSAGVYNLGMNRRYAWTHDKLKQLIDDRQLAPTSAQFKLNRGELLRPAWTADPAQTGGFLYETTIHQIDLLRYLLGPIATLRCAARQTISSTEFDDFSMLFTFVSGATATLSSCAHSGWSFPFERVEIYGRYATAMTEELERVRYALNLDDTVHTEDYTHIGFADKGGYAKENRLFVDALVNGSAPPVDAEDAAALNLLLACIYESANNNQEIDFAARRREHIG</sequence>
<dbReference type="InterPro" id="IPR055170">
    <property type="entry name" value="GFO_IDH_MocA-like_dom"/>
</dbReference>
<keyword evidence="1" id="KW-0560">Oxidoreductase</keyword>
<protein>
    <submittedName>
        <fullName evidence="4">Oxidoreductase</fullName>
    </submittedName>
</protein>
<reference evidence="4 5" key="1">
    <citation type="submission" date="2013-10" db="EMBL/GenBank/DDBJ databases">
        <title>Salinisphaera japonica YTM-1 Genome Sequencing.</title>
        <authorList>
            <person name="Lai Q."/>
            <person name="Li C."/>
            <person name="Shao Z."/>
        </authorList>
    </citation>
    <scope>NUCLEOTIDE SEQUENCE [LARGE SCALE GENOMIC DNA]</scope>
    <source>
        <strain evidence="4 5">YTM-1</strain>
    </source>
</reference>
<proteinExistence type="predicted"/>
<name>A0A423PE25_9GAMM</name>
<comment type="caution">
    <text evidence="4">The sequence shown here is derived from an EMBL/GenBank/DDBJ whole genome shotgun (WGS) entry which is preliminary data.</text>
</comment>
<dbReference type="OrthoDB" id="9801953at2"/>
<dbReference type="InParanoid" id="A0A423PE25"/>
<feature type="domain" description="Gfo/Idh/MocA-like oxidoreductase N-terminal" evidence="2">
    <location>
        <begin position="5"/>
        <end position="117"/>
    </location>
</feature>
<evidence type="ECO:0000313" key="5">
    <source>
        <dbReference type="Proteomes" id="UP000285310"/>
    </source>
</evidence>
<evidence type="ECO:0000259" key="3">
    <source>
        <dbReference type="Pfam" id="PF22725"/>
    </source>
</evidence>
<dbReference type="InterPro" id="IPR036291">
    <property type="entry name" value="NAD(P)-bd_dom_sf"/>
</dbReference>
<evidence type="ECO:0000256" key="1">
    <source>
        <dbReference type="ARBA" id="ARBA00023002"/>
    </source>
</evidence>
<dbReference type="Pfam" id="PF01408">
    <property type="entry name" value="GFO_IDH_MocA"/>
    <property type="match status" value="1"/>
</dbReference>
<accession>A0A423PE25</accession>
<evidence type="ECO:0000259" key="2">
    <source>
        <dbReference type="Pfam" id="PF01408"/>
    </source>
</evidence>
<dbReference type="Proteomes" id="UP000285310">
    <property type="component" value="Unassembled WGS sequence"/>
</dbReference>
<dbReference type="EMBL" id="AYKG01000069">
    <property type="protein sequence ID" value="ROO23825.1"/>
    <property type="molecule type" value="Genomic_DNA"/>
</dbReference>
<dbReference type="Pfam" id="PF22725">
    <property type="entry name" value="GFO_IDH_MocA_C3"/>
    <property type="match status" value="1"/>
</dbReference>
<dbReference type="InterPro" id="IPR050463">
    <property type="entry name" value="Gfo/Idh/MocA_oxidrdct_glycsds"/>
</dbReference>
<dbReference type="Gene3D" id="3.40.50.720">
    <property type="entry name" value="NAD(P)-binding Rossmann-like Domain"/>
    <property type="match status" value="1"/>
</dbReference>
<gene>
    <name evidence="4" type="ORF">SAJA_15150</name>
</gene>
<organism evidence="4 5">
    <name type="scientific">Salinisphaera japonica YTM-1</name>
    <dbReference type="NCBI Taxonomy" id="1209778"/>
    <lineage>
        <taxon>Bacteria</taxon>
        <taxon>Pseudomonadati</taxon>
        <taxon>Pseudomonadota</taxon>
        <taxon>Gammaproteobacteria</taxon>
        <taxon>Salinisphaerales</taxon>
        <taxon>Salinisphaeraceae</taxon>
        <taxon>Salinisphaera</taxon>
    </lineage>
</organism>
<dbReference type="SUPFAM" id="SSF55347">
    <property type="entry name" value="Glyceraldehyde-3-phosphate dehydrogenase-like, C-terminal domain"/>
    <property type="match status" value="1"/>
</dbReference>
<dbReference type="AlphaFoldDB" id="A0A423PE25"/>
<dbReference type="GO" id="GO:0016491">
    <property type="term" value="F:oxidoreductase activity"/>
    <property type="evidence" value="ECO:0007669"/>
    <property type="project" value="UniProtKB-KW"/>
</dbReference>